<feature type="transmembrane region" description="Helical" evidence="1">
    <location>
        <begin position="122"/>
        <end position="143"/>
    </location>
</feature>
<keyword evidence="1" id="KW-0472">Membrane</keyword>
<evidence type="ECO:0000256" key="1">
    <source>
        <dbReference type="SAM" id="Phobius"/>
    </source>
</evidence>
<sequence>MNLWTRRILGVLPVVGCGAGVVALALGWRDGPHDAATIAILAAFALVYLFGAVSGLMLLEGRRRAIAANFGYWLIQTVQFSSFPLAYGFWAPLSLVAWWNHGAAGAFTADVGSSFHLSTMNAGAEAAIGVNLFAALCCAVLWIDRRRGRKAPATDIDDAAIRDALAAEKQGFGRWPLPQALQPGSAAPINAS</sequence>
<feature type="transmembrane region" description="Helical" evidence="1">
    <location>
        <begin position="70"/>
        <end position="90"/>
    </location>
</feature>
<keyword evidence="1" id="KW-0812">Transmembrane</keyword>
<name>A0A4U5JJC1_9GAMM</name>
<dbReference type="AlphaFoldDB" id="A0A4U5JJC1"/>
<keyword evidence="1" id="KW-1133">Transmembrane helix</keyword>
<comment type="caution">
    <text evidence="2">The sequence shown here is derived from an EMBL/GenBank/DDBJ whole genome shotgun (WGS) entry which is preliminary data.</text>
</comment>
<accession>A0A4U5JJC1</accession>
<organism evidence="2 3">
    <name type="scientific">Luteimonas gilva</name>
    <dbReference type="NCBI Taxonomy" id="2572684"/>
    <lineage>
        <taxon>Bacteria</taxon>
        <taxon>Pseudomonadati</taxon>
        <taxon>Pseudomonadota</taxon>
        <taxon>Gammaproteobacteria</taxon>
        <taxon>Lysobacterales</taxon>
        <taxon>Lysobacteraceae</taxon>
        <taxon>Luteimonas</taxon>
    </lineage>
</organism>
<gene>
    <name evidence="2" type="ORF">FCE95_14965</name>
</gene>
<protein>
    <submittedName>
        <fullName evidence="2">Uncharacterized protein</fullName>
    </submittedName>
</protein>
<feature type="transmembrane region" description="Helical" evidence="1">
    <location>
        <begin position="7"/>
        <end position="29"/>
    </location>
</feature>
<dbReference type="RefSeq" id="WP_137267846.1">
    <property type="nucleotide sequence ID" value="NZ_SZUA01000003.1"/>
</dbReference>
<keyword evidence="3" id="KW-1185">Reference proteome</keyword>
<feature type="transmembrane region" description="Helical" evidence="1">
    <location>
        <begin position="35"/>
        <end position="58"/>
    </location>
</feature>
<dbReference type="Proteomes" id="UP000308707">
    <property type="component" value="Unassembled WGS sequence"/>
</dbReference>
<reference evidence="2 3" key="1">
    <citation type="submission" date="2019-04" db="EMBL/GenBank/DDBJ databases">
        <title>Reference strain of H23.</title>
        <authorList>
            <person name="Luo X."/>
        </authorList>
    </citation>
    <scope>NUCLEOTIDE SEQUENCE [LARGE SCALE GENOMIC DNA]</scope>
    <source>
        <strain evidence="2 3">H23</strain>
    </source>
</reference>
<dbReference type="EMBL" id="SZUA01000003">
    <property type="protein sequence ID" value="TKR29444.1"/>
    <property type="molecule type" value="Genomic_DNA"/>
</dbReference>
<evidence type="ECO:0000313" key="2">
    <source>
        <dbReference type="EMBL" id="TKR29444.1"/>
    </source>
</evidence>
<evidence type="ECO:0000313" key="3">
    <source>
        <dbReference type="Proteomes" id="UP000308707"/>
    </source>
</evidence>
<proteinExistence type="predicted"/>